<protein>
    <submittedName>
        <fullName evidence="8">Heme biosynthesis protein HemY</fullName>
    </submittedName>
</protein>
<dbReference type="Gene3D" id="1.25.40.10">
    <property type="entry name" value="Tetratricopeptide repeat domain"/>
    <property type="match status" value="1"/>
</dbReference>
<dbReference type="PIRSF" id="PIRSF031802">
    <property type="entry name" value="UCP031802"/>
    <property type="match status" value="1"/>
</dbReference>
<comment type="caution">
    <text evidence="8">The sequence shown here is derived from an EMBL/GenBank/DDBJ whole genome shotgun (WGS) entry which is preliminary data.</text>
</comment>
<dbReference type="EMBL" id="JBHSLL010000011">
    <property type="protein sequence ID" value="MFC5384888.1"/>
    <property type="molecule type" value="Genomic_DNA"/>
</dbReference>
<evidence type="ECO:0000256" key="5">
    <source>
        <dbReference type="SAM" id="MobiDB-lite"/>
    </source>
</evidence>
<dbReference type="InterPro" id="IPR010817">
    <property type="entry name" value="HemY_N"/>
</dbReference>
<keyword evidence="3 6" id="KW-1133">Transmembrane helix</keyword>
<gene>
    <name evidence="8" type="ORF">ACFPLB_02795</name>
</gene>
<name>A0ABW0GYS2_9HYPH</name>
<feature type="compositionally biased region" description="Acidic residues" evidence="5">
    <location>
        <begin position="535"/>
        <end position="545"/>
    </location>
</feature>
<reference evidence="9" key="1">
    <citation type="journal article" date="2019" name="Int. J. Syst. Evol. Microbiol.">
        <title>The Global Catalogue of Microorganisms (GCM) 10K type strain sequencing project: providing services to taxonomists for standard genome sequencing and annotation.</title>
        <authorList>
            <consortium name="The Broad Institute Genomics Platform"/>
            <consortium name="The Broad Institute Genome Sequencing Center for Infectious Disease"/>
            <person name="Wu L."/>
            <person name="Ma J."/>
        </authorList>
    </citation>
    <scope>NUCLEOTIDE SEQUENCE [LARGE SCALE GENOMIC DNA]</scope>
    <source>
        <strain evidence="9">CGMCC 4.1415</strain>
    </source>
</reference>
<evidence type="ECO:0000259" key="7">
    <source>
        <dbReference type="Pfam" id="PF07219"/>
    </source>
</evidence>
<evidence type="ECO:0000256" key="1">
    <source>
        <dbReference type="ARBA" id="ARBA00004370"/>
    </source>
</evidence>
<keyword evidence="9" id="KW-1185">Reference proteome</keyword>
<feature type="domain" description="HemY N-terminal" evidence="7">
    <location>
        <begin position="26"/>
        <end position="134"/>
    </location>
</feature>
<evidence type="ECO:0000256" key="2">
    <source>
        <dbReference type="ARBA" id="ARBA00022692"/>
    </source>
</evidence>
<comment type="subcellular location">
    <subcellularLocation>
        <location evidence="1">Membrane</location>
    </subcellularLocation>
</comment>
<proteinExistence type="predicted"/>
<dbReference type="Pfam" id="PF07219">
    <property type="entry name" value="HemY_N"/>
    <property type="match status" value="1"/>
</dbReference>
<dbReference type="InterPro" id="IPR011990">
    <property type="entry name" value="TPR-like_helical_dom_sf"/>
</dbReference>
<evidence type="ECO:0000256" key="6">
    <source>
        <dbReference type="SAM" id="Phobius"/>
    </source>
</evidence>
<organism evidence="8 9">
    <name type="scientific">Aquamicrobium segne</name>
    <dbReference type="NCBI Taxonomy" id="469547"/>
    <lineage>
        <taxon>Bacteria</taxon>
        <taxon>Pseudomonadati</taxon>
        <taxon>Pseudomonadota</taxon>
        <taxon>Alphaproteobacteria</taxon>
        <taxon>Hyphomicrobiales</taxon>
        <taxon>Phyllobacteriaceae</taxon>
        <taxon>Aquamicrobium</taxon>
    </lineage>
</organism>
<keyword evidence="4 6" id="KW-0472">Membrane</keyword>
<feature type="region of interest" description="Disordered" evidence="5">
    <location>
        <begin position="480"/>
        <end position="553"/>
    </location>
</feature>
<evidence type="ECO:0000313" key="9">
    <source>
        <dbReference type="Proteomes" id="UP001596016"/>
    </source>
</evidence>
<feature type="compositionally biased region" description="Polar residues" evidence="5">
    <location>
        <begin position="480"/>
        <end position="495"/>
    </location>
</feature>
<evidence type="ECO:0000256" key="3">
    <source>
        <dbReference type="ARBA" id="ARBA00022989"/>
    </source>
</evidence>
<keyword evidence="2 6" id="KW-0812">Transmembrane</keyword>
<evidence type="ECO:0000256" key="4">
    <source>
        <dbReference type="ARBA" id="ARBA00023136"/>
    </source>
</evidence>
<feature type="transmembrane region" description="Helical" evidence="6">
    <location>
        <begin position="35"/>
        <end position="62"/>
    </location>
</feature>
<evidence type="ECO:0000313" key="8">
    <source>
        <dbReference type="EMBL" id="MFC5384888.1"/>
    </source>
</evidence>
<dbReference type="Proteomes" id="UP001596016">
    <property type="component" value="Unassembled WGS sequence"/>
</dbReference>
<sequence>MARILFYLFVVLAMSIGFAWLAGRPGEMVLNFENYRIQLTLMTAAVAVVAVVAATMIFWWLIRSIWQSPHAIARHFRVRRRDRGYQALSTGLIAAGAGDAGLARVKGKEAARLIHADQEPLIHLLEAQTALLEGDHDGARRKFEAMVDDPETRLLGLRGLYLEAGRLGDRDAARIYAGRAAAVAPQLNWATESTIEELAARSQWDGALELVAAQKSTKRIAPDAANRQRAVLLTAKAMELEQSDPAAAKNAALEANRLQPEFVPAALIAAKALLHNDAIRKASKILEQVWRATPHPQVAELYIHARSGDAVLDRMKRARKLQALQKDSAEAALVVARVAFDANDYRTARAEAEAAIHLDAREGAFLLLADIEEAETGDEGKVRQWLSGAVRAPRDLAWVADGVVAEQWAPVSPVTGRLDAFEWRAPVEQLGRLIDNGQEQASETLASVVPAVAVQAPLQKTTIAEPEIIEKITPVDVVSPVSSLEKSVPETTVSPEKTVVKPEMEPEPSSSVPPLPPDVEQVAQQDMTPRLPDDPGVDPDEEREPEPEKFRLF</sequence>
<accession>A0ABW0GYS2</accession>
<dbReference type="InterPro" id="IPR016982">
    <property type="entry name" value="Mms48"/>
</dbReference>
<feature type="transmembrane region" description="Helical" evidence="6">
    <location>
        <begin position="6"/>
        <end position="23"/>
    </location>
</feature>
<dbReference type="RefSeq" id="WP_378227758.1">
    <property type="nucleotide sequence ID" value="NZ_JBHSLL010000011.1"/>
</dbReference>